<proteinExistence type="predicted"/>
<dbReference type="EMBL" id="FQUC01000014">
    <property type="protein sequence ID" value="SHG06104.1"/>
    <property type="molecule type" value="Genomic_DNA"/>
</dbReference>
<dbReference type="PANTHER" id="PTHR35535:SF2">
    <property type="entry name" value="DUF306 DOMAIN-CONTAINING PROTEIN"/>
    <property type="match status" value="1"/>
</dbReference>
<feature type="domain" description="DUF306" evidence="2">
    <location>
        <begin position="42"/>
        <end position="144"/>
    </location>
</feature>
<dbReference type="PROSITE" id="PS51257">
    <property type="entry name" value="PROKAR_LIPOPROTEIN"/>
    <property type="match status" value="1"/>
</dbReference>
<dbReference type="InterPro" id="IPR005184">
    <property type="entry name" value="DUF306_Meta_HslJ"/>
</dbReference>
<dbReference type="InterPro" id="IPR038670">
    <property type="entry name" value="HslJ-like_sf"/>
</dbReference>
<organism evidence="3 4">
    <name type="scientific">Dysgonomonas macrotermitis</name>
    <dbReference type="NCBI Taxonomy" id="1346286"/>
    <lineage>
        <taxon>Bacteria</taxon>
        <taxon>Pseudomonadati</taxon>
        <taxon>Bacteroidota</taxon>
        <taxon>Bacteroidia</taxon>
        <taxon>Bacteroidales</taxon>
        <taxon>Dysgonomonadaceae</taxon>
        <taxon>Dysgonomonas</taxon>
    </lineage>
</organism>
<dbReference type="InterPro" id="IPR053147">
    <property type="entry name" value="Hsp_HslJ-like"/>
</dbReference>
<feature type="chain" id="PRO_5012522265" evidence="1">
    <location>
        <begin position="24"/>
        <end position="267"/>
    </location>
</feature>
<keyword evidence="1" id="KW-0732">Signal</keyword>
<dbReference type="OrthoDB" id="880459at2"/>
<name>A0A1M5GQV6_9BACT</name>
<feature type="domain" description="DUF306" evidence="2">
    <location>
        <begin position="154"/>
        <end position="262"/>
    </location>
</feature>
<dbReference type="Pfam" id="PF03724">
    <property type="entry name" value="META"/>
    <property type="match status" value="2"/>
</dbReference>
<sequence length="267" mass="28440">MKKLTSKMLLLLAVLLLGITAQSCKSGKDSAKSSTASGGTTIEGTWILKSLDGVPAADIFKGKIPSLTINLTDRLVYGNGGCNRYSGPFTFQNNILSAPNLRSTLMACIFDNKEGEYLAMLAKDNKVTFTATTLTLENGGKVTAEFVKGVDLSEIAGTKWTLEAIDGKDAKSLFQMQDKLPTLELDTEKSTIHGNAGCNHYNASYKLEGSSITVGPAMSTKMACPNLEGESAFTQALTGVSELKTTGTAVLFVRDGKEVLKFVRATN</sequence>
<keyword evidence="3" id="KW-0346">Stress response</keyword>
<evidence type="ECO:0000259" key="2">
    <source>
        <dbReference type="Pfam" id="PF03724"/>
    </source>
</evidence>
<dbReference type="Gene3D" id="2.40.128.270">
    <property type="match status" value="2"/>
</dbReference>
<evidence type="ECO:0000313" key="4">
    <source>
        <dbReference type="Proteomes" id="UP000184480"/>
    </source>
</evidence>
<gene>
    <name evidence="3" type="ORF">SAMN05444362_114100</name>
</gene>
<dbReference type="RefSeq" id="WP_082141926.1">
    <property type="nucleotide sequence ID" value="NZ_BBXL01000014.1"/>
</dbReference>
<dbReference type="AlphaFoldDB" id="A0A1M5GQV6"/>
<protein>
    <submittedName>
        <fullName evidence="3">Heat shock protein HslJ</fullName>
    </submittedName>
</protein>
<reference evidence="4" key="1">
    <citation type="submission" date="2016-11" db="EMBL/GenBank/DDBJ databases">
        <authorList>
            <person name="Varghese N."/>
            <person name="Submissions S."/>
        </authorList>
    </citation>
    <scope>NUCLEOTIDE SEQUENCE [LARGE SCALE GENOMIC DNA]</scope>
    <source>
        <strain evidence="4">DSM 27370</strain>
    </source>
</reference>
<dbReference type="Proteomes" id="UP000184480">
    <property type="component" value="Unassembled WGS sequence"/>
</dbReference>
<feature type="signal peptide" evidence="1">
    <location>
        <begin position="1"/>
        <end position="23"/>
    </location>
</feature>
<dbReference type="STRING" id="1346286.SAMN05444362_114100"/>
<evidence type="ECO:0000256" key="1">
    <source>
        <dbReference type="SAM" id="SignalP"/>
    </source>
</evidence>
<keyword evidence="4" id="KW-1185">Reference proteome</keyword>
<dbReference type="PANTHER" id="PTHR35535">
    <property type="entry name" value="HEAT SHOCK PROTEIN HSLJ"/>
    <property type="match status" value="1"/>
</dbReference>
<accession>A0A1M5GQV6</accession>
<evidence type="ECO:0000313" key="3">
    <source>
        <dbReference type="EMBL" id="SHG06104.1"/>
    </source>
</evidence>